<dbReference type="RefSeq" id="WP_063500009.1">
    <property type="nucleotide sequence ID" value="NZ_CP014579.1"/>
</dbReference>
<evidence type="ECO:0000256" key="3">
    <source>
        <dbReference type="ARBA" id="ARBA00022801"/>
    </source>
</evidence>
<comment type="similarity">
    <text evidence="1">Belongs to the low molecular weight phosphotyrosine protein phosphatase family.</text>
</comment>
<evidence type="ECO:0000313" key="8">
    <source>
        <dbReference type="EMBL" id="ANB76795.1"/>
    </source>
</evidence>
<dbReference type="InterPro" id="IPR036196">
    <property type="entry name" value="Ptyr_pPase_sf"/>
</dbReference>
<evidence type="ECO:0000256" key="2">
    <source>
        <dbReference type="ARBA" id="ARBA00013064"/>
    </source>
</evidence>
<organism evidence="8 9">
    <name type="scientific">Paraburkholderia phytofirmans OLGA172</name>
    <dbReference type="NCBI Taxonomy" id="1417228"/>
    <lineage>
        <taxon>Bacteria</taxon>
        <taxon>Pseudomonadati</taxon>
        <taxon>Pseudomonadota</taxon>
        <taxon>Betaproteobacteria</taxon>
        <taxon>Burkholderiales</taxon>
        <taxon>Burkholderiaceae</taxon>
        <taxon>Paraburkholderia</taxon>
    </lineage>
</organism>
<name>A0A160FU77_9BURK</name>
<dbReference type="EC" id="3.1.3.48" evidence="2"/>
<dbReference type="Proteomes" id="UP000076852">
    <property type="component" value="Chromosome 2"/>
</dbReference>
<evidence type="ECO:0000256" key="5">
    <source>
        <dbReference type="ARBA" id="ARBA00051722"/>
    </source>
</evidence>
<dbReference type="Gene3D" id="3.40.50.2300">
    <property type="match status" value="1"/>
</dbReference>
<dbReference type="OrthoDB" id="9784339at2"/>
<keyword evidence="3" id="KW-0378">Hydrolase</keyword>
<dbReference type="KEGG" id="buz:AYM40_32055"/>
<dbReference type="CDD" id="cd16343">
    <property type="entry name" value="LMWPTP"/>
    <property type="match status" value="1"/>
</dbReference>
<dbReference type="PRINTS" id="PR00719">
    <property type="entry name" value="LMWPTPASE"/>
</dbReference>
<keyword evidence="9" id="KW-1185">Reference proteome</keyword>
<proteinExistence type="inferred from homology"/>
<comment type="catalytic activity">
    <reaction evidence="5">
        <text>O-phospho-L-tyrosyl-[protein] + H2O = L-tyrosyl-[protein] + phosphate</text>
        <dbReference type="Rhea" id="RHEA:10684"/>
        <dbReference type="Rhea" id="RHEA-COMP:10136"/>
        <dbReference type="Rhea" id="RHEA-COMP:20101"/>
        <dbReference type="ChEBI" id="CHEBI:15377"/>
        <dbReference type="ChEBI" id="CHEBI:43474"/>
        <dbReference type="ChEBI" id="CHEBI:46858"/>
        <dbReference type="ChEBI" id="CHEBI:61978"/>
        <dbReference type="EC" id="3.1.3.48"/>
    </reaction>
</comment>
<evidence type="ECO:0000256" key="1">
    <source>
        <dbReference type="ARBA" id="ARBA00011063"/>
    </source>
</evidence>
<dbReference type="PANTHER" id="PTHR11717">
    <property type="entry name" value="LOW MOLECULAR WEIGHT PROTEIN TYROSINE PHOSPHATASE"/>
    <property type="match status" value="1"/>
</dbReference>
<protein>
    <recommendedName>
        <fullName evidence="2">protein-tyrosine-phosphatase</fullName>
        <ecNumber evidence="2">3.1.3.48</ecNumber>
    </recommendedName>
</protein>
<feature type="active site" description="Proton donor" evidence="6">
    <location>
        <position position="122"/>
    </location>
</feature>
<feature type="active site" description="Nucleophile" evidence="6">
    <location>
        <position position="9"/>
    </location>
</feature>
<sequence>MIKRVLVVCAGNVCRSPMAEALLARRIESVTVESAGITALIGYGADPVAVSLMSERGLDIRSHRARQLVTWMPATADLVLVMDRLQRQQLEHRFASIYGRVYRLGDMSGAPRHSDAGFDIPDPYRKGRAAFEESLRLIEAGVEGWAARIAGLSGGRVTSAPVLGESPS</sequence>
<dbReference type="AlphaFoldDB" id="A0A160FU77"/>
<accession>A0A160FU77</accession>
<dbReference type="SUPFAM" id="SSF52788">
    <property type="entry name" value="Phosphotyrosine protein phosphatases I"/>
    <property type="match status" value="1"/>
</dbReference>
<gene>
    <name evidence="8" type="ORF">AYM40_32055</name>
</gene>
<dbReference type="STRING" id="1804984.AYM40_32055"/>
<reference evidence="8 9" key="1">
    <citation type="journal article" date="2016" name="Gene">
        <title>PacBio SMRT assembly of a complex multi-replicon genome reveals chlorocatechol degradative operon in a region of genome plasticity.</title>
        <authorList>
            <person name="Ricker N."/>
            <person name="Shen S.Y."/>
            <person name="Goordial J."/>
            <person name="Jin S."/>
            <person name="Fulthorpe R.R."/>
        </authorList>
    </citation>
    <scope>NUCLEOTIDE SEQUENCE [LARGE SCALE GENOMIC DNA]</scope>
    <source>
        <strain evidence="8 9">OLGA172</strain>
    </source>
</reference>
<evidence type="ECO:0000259" key="7">
    <source>
        <dbReference type="SMART" id="SM00226"/>
    </source>
</evidence>
<feature type="domain" description="Phosphotyrosine protein phosphatase I" evidence="7">
    <location>
        <begin position="3"/>
        <end position="148"/>
    </location>
</feature>
<evidence type="ECO:0000256" key="6">
    <source>
        <dbReference type="PIRSR" id="PIRSR617867-1"/>
    </source>
</evidence>
<dbReference type="InterPro" id="IPR023485">
    <property type="entry name" value="Ptyr_pPase"/>
</dbReference>
<dbReference type="InterPro" id="IPR017867">
    <property type="entry name" value="Tyr_phospatase_low_mol_wt"/>
</dbReference>
<dbReference type="GO" id="GO:0004725">
    <property type="term" value="F:protein tyrosine phosphatase activity"/>
    <property type="evidence" value="ECO:0007669"/>
    <property type="project" value="UniProtKB-EC"/>
</dbReference>
<evidence type="ECO:0000256" key="4">
    <source>
        <dbReference type="ARBA" id="ARBA00022912"/>
    </source>
</evidence>
<dbReference type="EMBL" id="CP014579">
    <property type="protein sequence ID" value="ANB76795.1"/>
    <property type="molecule type" value="Genomic_DNA"/>
</dbReference>
<dbReference type="PANTHER" id="PTHR11717:SF31">
    <property type="entry name" value="LOW MOLECULAR WEIGHT PROTEIN-TYROSINE-PHOSPHATASE ETP-RELATED"/>
    <property type="match status" value="1"/>
</dbReference>
<dbReference type="SMART" id="SM00226">
    <property type="entry name" value="LMWPc"/>
    <property type="match status" value="1"/>
</dbReference>
<dbReference type="Pfam" id="PF01451">
    <property type="entry name" value="LMWPc"/>
    <property type="match status" value="1"/>
</dbReference>
<evidence type="ECO:0000313" key="9">
    <source>
        <dbReference type="Proteomes" id="UP000076852"/>
    </source>
</evidence>
<keyword evidence="4" id="KW-0904">Protein phosphatase</keyword>
<dbReference type="InterPro" id="IPR050438">
    <property type="entry name" value="LMW_PTPase"/>
</dbReference>
<feature type="active site" evidence="6">
    <location>
        <position position="15"/>
    </location>
</feature>